<dbReference type="InterPro" id="IPR000160">
    <property type="entry name" value="GGDEF_dom"/>
</dbReference>
<dbReference type="Gene3D" id="3.30.70.270">
    <property type="match status" value="1"/>
</dbReference>
<evidence type="ECO:0000256" key="1">
    <source>
        <dbReference type="ARBA" id="ARBA00012528"/>
    </source>
</evidence>
<dbReference type="PANTHER" id="PTHR45138">
    <property type="entry name" value="REGULATORY COMPONENTS OF SENSORY TRANSDUCTION SYSTEM"/>
    <property type="match status" value="1"/>
</dbReference>
<dbReference type="InterPro" id="IPR029787">
    <property type="entry name" value="Nucleotide_cyclase"/>
</dbReference>
<dbReference type="CDD" id="cd01949">
    <property type="entry name" value="GGDEF"/>
    <property type="match status" value="1"/>
</dbReference>
<keyword evidence="3" id="KW-0812">Transmembrane</keyword>
<dbReference type="Proteomes" id="UP000507962">
    <property type="component" value="Unassembled WGS sequence"/>
</dbReference>
<dbReference type="GO" id="GO:1902201">
    <property type="term" value="P:negative regulation of bacterial-type flagellum-dependent cell motility"/>
    <property type="evidence" value="ECO:0007669"/>
    <property type="project" value="TreeGrafter"/>
</dbReference>
<dbReference type="FunFam" id="3.30.70.270:FF:000001">
    <property type="entry name" value="Diguanylate cyclase domain protein"/>
    <property type="match status" value="1"/>
</dbReference>
<dbReference type="InterPro" id="IPR050469">
    <property type="entry name" value="Diguanylate_Cyclase"/>
</dbReference>
<dbReference type="SUPFAM" id="SSF55073">
    <property type="entry name" value="Nucleotide cyclase"/>
    <property type="match status" value="1"/>
</dbReference>
<evidence type="ECO:0000256" key="2">
    <source>
        <dbReference type="ARBA" id="ARBA00034247"/>
    </source>
</evidence>
<feature type="transmembrane region" description="Helical" evidence="3">
    <location>
        <begin position="76"/>
        <end position="97"/>
    </location>
</feature>
<dbReference type="PANTHER" id="PTHR45138:SF9">
    <property type="entry name" value="DIGUANYLATE CYCLASE DGCM-RELATED"/>
    <property type="match status" value="1"/>
</dbReference>
<dbReference type="InterPro" id="IPR043128">
    <property type="entry name" value="Rev_trsase/Diguanyl_cyclase"/>
</dbReference>
<proteinExistence type="predicted"/>
<dbReference type="EC" id="2.7.7.65" evidence="1"/>
<feature type="transmembrane region" description="Helical" evidence="3">
    <location>
        <begin position="156"/>
        <end position="177"/>
    </location>
</feature>
<keyword evidence="6" id="KW-1185">Reference proteome</keyword>
<accession>A0A4U8YI76</accession>
<sequence length="414" mass="46361">MDSPHSRLSHEEVIRRCLARRFGIFAFPEPLESRFRDQKTDKRNRHFPLAGFLAIVIYNLFFISDRIMVPDISATAWRLRLFVVSPAILLVMGLVTVKRFRRHSEFFIMVLMLLTSSGIIYLLTQSHHPNVAHYYTGIILIAIFGNIVAGIRFKTGLITSSVILFAYVVSLGSMPAMGREAGINSALVLCAALFISLFGCFQLESEARREFLQAMLQRINARKLAETNRKLARISITDGLTNLFNRRHFDTVYDAQWRSAARVSSPISLIFIDIDHFKRFNDHYGHQAGDRCLERVAGAINACVKRAHDLAARYGGEEFVVLLPHTPLDKALIVADLIVRATEKLGIAHEASPTHPFVTLSIGVSCMTPGDSGCPEQLLKFADIAVYRAKESGRNRIVSLDPAKEGDVLLHTAL</sequence>
<dbReference type="GO" id="GO:0005886">
    <property type="term" value="C:plasma membrane"/>
    <property type="evidence" value="ECO:0007669"/>
    <property type="project" value="TreeGrafter"/>
</dbReference>
<feature type="domain" description="GGDEF" evidence="4">
    <location>
        <begin position="265"/>
        <end position="402"/>
    </location>
</feature>
<dbReference type="EMBL" id="CAADHO010000001">
    <property type="protein sequence ID" value="VFQ42924.1"/>
    <property type="molecule type" value="Genomic_DNA"/>
</dbReference>
<feature type="transmembrane region" description="Helical" evidence="3">
    <location>
        <begin position="131"/>
        <end position="149"/>
    </location>
</feature>
<dbReference type="PROSITE" id="PS50887">
    <property type="entry name" value="GGDEF"/>
    <property type="match status" value="1"/>
</dbReference>
<dbReference type="GO" id="GO:0052621">
    <property type="term" value="F:diguanylate cyclase activity"/>
    <property type="evidence" value="ECO:0007669"/>
    <property type="project" value="UniProtKB-EC"/>
</dbReference>
<organism evidence="5 6">
    <name type="scientific">Desulfoluna butyratoxydans</name>
    <dbReference type="NCBI Taxonomy" id="231438"/>
    <lineage>
        <taxon>Bacteria</taxon>
        <taxon>Pseudomonadati</taxon>
        <taxon>Thermodesulfobacteriota</taxon>
        <taxon>Desulfobacteria</taxon>
        <taxon>Desulfobacterales</taxon>
        <taxon>Desulfolunaceae</taxon>
        <taxon>Desulfoluna</taxon>
    </lineage>
</organism>
<evidence type="ECO:0000313" key="5">
    <source>
        <dbReference type="EMBL" id="VFQ42924.1"/>
    </source>
</evidence>
<comment type="catalytic activity">
    <reaction evidence="2">
        <text>2 GTP = 3',3'-c-di-GMP + 2 diphosphate</text>
        <dbReference type="Rhea" id="RHEA:24898"/>
        <dbReference type="ChEBI" id="CHEBI:33019"/>
        <dbReference type="ChEBI" id="CHEBI:37565"/>
        <dbReference type="ChEBI" id="CHEBI:58805"/>
        <dbReference type="EC" id="2.7.7.65"/>
    </reaction>
</comment>
<dbReference type="AlphaFoldDB" id="A0A4U8YI76"/>
<protein>
    <recommendedName>
        <fullName evidence="1">diguanylate cyclase</fullName>
        <ecNumber evidence="1">2.7.7.65</ecNumber>
    </recommendedName>
</protein>
<dbReference type="RefSeq" id="WP_180137127.1">
    <property type="nucleotide sequence ID" value="NZ_CAADHO010000001.1"/>
</dbReference>
<feature type="transmembrane region" description="Helical" evidence="3">
    <location>
        <begin position="183"/>
        <end position="203"/>
    </location>
</feature>
<dbReference type="GO" id="GO:0043709">
    <property type="term" value="P:cell adhesion involved in single-species biofilm formation"/>
    <property type="evidence" value="ECO:0007669"/>
    <property type="project" value="TreeGrafter"/>
</dbReference>
<feature type="transmembrane region" description="Helical" evidence="3">
    <location>
        <begin position="106"/>
        <end position="125"/>
    </location>
</feature>
<keyword evidence="3" id="KW-1133">Transmembrane helix</keyword>
<name>A0A4U8YI76_9BACT</name>
<evidence type="ECO:0000313" key="6">
    <source>
        <dbReference type="Proteomes" id="UP000507962"/>
    </source>
</evidence>
<dbReference type="SMART" id="SM00267">
    <property type="entry name" value="GGDEF"/>
    <property type="match status" value="1"/>
</dbReference>
<evidence type="ECO:0000256" key="3">
    <source>
        <dbReference type="SAM" id="Phobius"/>
    </source>
</evidence>
<reference evidence="5 6" key="1">
    <citation type="submission" date="2019-03" db="EMBL/GenBank/DDBJ databases">
        <authorList>
            <person name="Nijsse B."/>
        </authorList>
    </citation>
    <scope>NUCLEOTIDE SEQUENCE [LARGE SCALE GENOMIC DNA]</scope>
    <source>
        <strain evidence="5">Desulfoluna butyratoxydans MSL71</strain>
    </source>
</reference>
<gene>
    <name evidence="5" type="ORF">MSL71_5450</name>
</gene>
<feature type="transmembrane region" description="Helical" evidence="3">
    <location>
        <begin position="46"/>
        <end position="64"/>
    </location>
</feature>
<evidence type="ECO:0000259" key="4">
    <source>
        <dbReference type="PROSITE" id="PS50887"/>
    </source>
</evidence>
<keyword evidence="3" id="KW-0472">Membrane</keyword>
<dbReference type="Pfam" id="PF00990">
    <property type="entry name" value="GGDEF"/>
    <property type="match status" value="1"/>
</dbReference>
<dbReference type="NCBIfam" id="TIGR00254">
    <property type="entry name" value="GGDEF"/>
    <property type="match status" value="1"/>
</dbReference>